<evidence type="ECO:0000313" key="1">
    <source>
        <dbReference type="EMBL" id="ERT04049.1"/>
    </source>
</evidence>
<proteinExistence type="predicted"/>
<gene>
    <name evidence="1" type="ORF">M595_6010</name>
</gene>
<name>U7Q894_9CYAN</name>
<protein>
    <submittedName>
        <fullName evidence="1">Uncharacterized protein</fullName>
    </submittedName>
</protein>
<sequence>METDISTEERINLSCQGPNQSIVLYFYVFLDGKFFSKAFQHPQNLSVAE</sequence>
<dbReference type="OrthoDB" id="9880488at2"/>
<keyword evidence="2" id="KW-1185">Reference proteome</keyword>
<dbReference type="AlphaFoldDB" id="U7Q894"/>
<dbReference type="Proteomes" id="UP000017127">
    <property type="component" value="Unassembled WGS sequence"/>
</dbReference>
<evidence type="ECO:0000313" key="2">
    <source>
        <dbReference type="Proteomes" id="UP000017127"/>
    </source>
</evidence>
<dbReference type="EMBL" id="AUZM01000129">
    <property type="protein sequence ID" value="ERT04049.1"/>
    <property type="molecule type" value="Genomic_DNA"/>
</dbReference>
<reference evidence="1 2" key="1">
    <citation type="journal article" date="2013" name="Front. Microbiol.">
        <title>Comparative genomic analyses of the cyanobacterium, Lyngbya aestuarii BL J, a powerful hydrogen producer.</title>
        <authorList>
            <person name="Kothari A."/>
            <person name="Vaughn M."/>
            <person name="Garcia-Pichel F."/>
        </authorList>
    </citation>
    <scope>NUCLEOTIDE SEQUENCE [LARGE SCALE GENOMIC DNA]</scope>
    <source>
        <strain evidence="1 2">BL J</strain>
    </source>
</reference>
<accession>U7Q894</accession>
<comment type="caution">
    <text evidence="1">The sequence shown here is derived from an EMBL/GenBank/DDBJ whole genome shotgun (WGS) entry which is preliminary data.</text>
</comment>
<dbReference type="RefSeq" id="WP_023069670.1">
    <property type="nucleotide sequence ID" value="NZ_AUZM01000129.1"/>
</dbReference>
<organism evidence="1 2">
    <name type="scientific">Lyngbya aestuarii BL J</name>
    <dbReference type="NCBI Taxonomy" id="1348334"/>
    <lineage>
        <taxon>Bacteria</taxon>
        <taxon>Bacillati</taxon>
        <taxon>Cyanobacteriota</taxon>
        <taxon>Cyanophyceae</taxon>
        <taxon>Oscillatoriophycideae</taxon>
        <taxon>Oscillatoriales</taxon>
        <taxon>Microcoleaceae</taxon>
        <taxon>Lyngbya</taxon>
    </lineage>
</organism>